<dbReference type="SUPFAM" id="SSF74731">
    <property type="entry name" value="Ribosomal protein L20"/>
    <property type="match status" value="1"/>
</dbReference>
<dbReference type="Proteomes" id="UP001230268">
    <property type="component" value="Unassembled WGS sequence"/>
</dbReference>
<dbReference type="Pfam" id="PF00453">
    <property type="entry name" value="Ribosomal_L20"/>
    <property type="match status" value="1"/>
</dbReference>
<keyword evidence="3 4" id="KW-0687">Ribonucleoprotein</keyword>
<dbReference type="AlphaFoldDB" id="A0AAD8PFT4"/>
<accession>A0AAD8PFT4</accession>
<sequence>MKIPRSVVFQVARGFRGRSKACIKLASTRAARALLYSFNARRKRNTYIRIHWTATINRAAREWDLTYSRFIGSLNALNCWLNRKSLSILSLNEPISFKALVDESKYALQESRHKYRNVDNL</sequence>
<dbReference type="InterPro" id="IPR035566">
    <property type="entry name" value="Ribosomal_protein_bL20_C"/>
</dbReference>
<comment type="caution">
    <text evidence="5">The sequence shown here is derived from an EMBL/GenBank/DDBJ whole genome shotgun (WGS) entry which is preliminary data.</text>
</comment>
<dbReference type="GO" id="GO:1990904">
    <property type="term" value="C:ribonucleoprotein complex"/>
    <property type="evidence" value="ECO:0007669"/>
    <property type="project" value="UniProtKB-KW"/>
</dbReference>
<dbReference type="CDD" id="cd07026">
    <property type="entry name" value="Ribosomal_L20"/>
    <property type="match status" value="1"/>
</dbReference>
<name>A0AAD8PFT4_BABGI</name>
<dbReference type="Gene3D" id="6.10.160.10">
    <property type="match status" value="1"/>
</dbReference>
<evidence type="ECO:0008006" key="7">
    <source>
        <dbReference type="Google" id="ProtNLM"/>
    </source>
</evidence>
<dbReference type="Gene3D" id="1.10.1900.20">
    <property type="entry name" value="Ribosomal protein L20"/>
    <property type="match status" value="1"/>
</dbReference>
<protein>
    <recommendedName>
        <fullName evidence="7">Ribosomal protein L20</fullName>
    </recommendedName>
</protein>
<reference evidence="5" key="1">
    <citation type="submission" date="2023-08" db="EMBL/GenBank/DDBJ databases">
        <title>Draft sequence of the Babesia gibsoni genome.</title>
        <authorList>
            <person name="Yamagishi J.Y."/>
            <person name="Xuan X.X."/>
        </authorList>
    </citation>
    <scope>NUCLEOTIDE SEQUENCE</scope>
    <source>
        <strain evidence="5">Azabu</strain>
    </source>
</reference>
<evidence type="ECO:0000256" key="3">
    <source>
        <dbReference type="ARBA" id="ARBA00023274"/>
    </source>
</evidence>
<dbReference type="GO" id="GO:0003735">
    <property type="term" value="F:structural constituent of ribosome"/>
    <property type="evidence" value="ECO:0007669"/>
    <property type="project" value="InterPro"/>
</dbReference>
<evidence type="ECO:0000256" key="2">
    <source>
        <dbReference type="ARBA" id="ARBA00022980"/>
    </source>
</evidence>
<gene>
    <name evidence="5" type="ORF">BgAZ_105590</name>
</gene>
<dbReference type="GO" id="GO:0019843">
    <property type="term" value="F:rRNA binding"/>
    <property type="evidence" value="ECO:0007669"/>
    <property type="project" value="InterPro"/>
</dbReference>
<evidence type="ECO:0000256" key="4">
    <source>
        <dbReference type="RuleBase" id="RU000561"/>
    </source>
</evidence>
<dbReference type="NCBIfam" id="TIGR01032">
    <property type="entry name" value="rplT_bact"/>
    <property type="match status" value="1"/>
</dbReference>
<comment type="similarity">
    <text evidence="1 4">Belongs to the bacterial ribosomal protein bL20 family.</text>
</comment>
<keyword evidence="6" id="KW-1185">Reference proteome</keyword>
<dbReference type="PANTHER" id="PTHR10986">
    <property type="entry name" value="39S RIBOSOMAL PROTEIN L20"/>
    <property type="match status" value="1"/>
</dbReference>
<keyword evidence="2 4" id="KW-0689">Ribosomal protein</keyword>
<dbReference type="GO" id="GO:0005840">
    <property type="term" value="C:ribosome"/>
    <property type="evidence" value="ECO:0007669"/>
    <property type="project" value="UniProtKB-KW"/>
</dbReference>
<dbReference type="GO" id="GO:0006412">
    <property type="term" value="P:translation"/>
    <property type="evidence" value="ECO:0007669"/>
    <property type="project" value="InterPro"/>
</dbReference>
<evidence type="ECO:0000313" key="6">
    <source>
        <dbReference type="Proteomes" id="UP001230268"/>
    </source>
</evidence>
<evidence type="ECO:0000256" key="1">
    <source>
        <dbReference type="ARBA" id="ARBA00007698"/>
    </source>
</evidence>
<dbReference type="PRINTS" id="PR00062">
    <property type="entry name" value="RIBOSOMALL20"/>
</dbReference>
<dbReference type="InterPro" id="IPR005813">
    <property type="entry name" value="Ribosomal_bL20"/>
</dbReference>
<proteinExistence type="inferred from homology"/>
<evidence type="ECO:0000313" key="5">
    <source>
        <dbReference type="EMBL" id="KAK1444653.1"/>
    </source>
</evidence>
<dbReference type="EMBL" id="JAVEPI010000001">
    <property type="protein sequence ID" value="KAK1444653.1"/>
    <property type="molecule type" value="Genomic_DNA"/>
</dbReference>
<organism evidence="5 6">
    <name type="scientific">Babesia gibsoni</name>
    <dbReference type="NCBI Taxonomy" id="33632"/>
    <lineage>
        <taxon>Eukaryota</taxon>
        <taxon>Sar</taxon>
        <taxon>Alveolata</taxon>
        <taxon>Apicomplexa</taxon>
        <taxon>Aconoidasida</taxon>
        <taxon>Piroplasmida</taxon>
        <taxon>Babesiidae</taxon>
        <taxon>Babesia</taxon>
    </lineage>
</organism>